<name>A0ABV5GK33_9FLAO</name>
<evidence type="ECO:0000313" key="3">
    <source>
        <dbReference type="Proteomes" id="UP001589607"/>
    </source>
</evidence>
<feature type="signal peptide" evidence="1">
    <location>
        <begin position="1"/>
        <end position="21"/>
    </location>
</feature>
<keyword evidence="3" id="KW-1185">Reference proteome</keyword>
<evidence type="ECO:0000256" key="1">
    <source>
        <dbReference type="SAM" id="SignalP"/>
    </source>
</evidence>
<feature type="chain" id="PRO_5046161949" description="Cytochrome c family protein" evidence="1">
    <location>
        <begin position="22"/>
        <end position="515"/>
    </location>
</feature>
<organism evidence="2 3">
    <name type="scientific">Flavobacterium jumunjinense</name>
    <dbReference type="NCBI Taxonomy" id="998845"/>
    <lineage>
        <taxon>Bacteria</taxon>
        <taxon>Pseudomonadati</taxon>
        <taxon>Bacteroidota</taxon>
        <taxon>Flavobacteriia</taxon>
        <taxon>Flavobacteriales</taxon>
        <taxon>Flavobacteriaceae</taxon>
        <taxon>Flavobacterium</taxon>
    </lineage>
</organism>
<gene>
    <name evidence="2" type="ORF">ACFFVF_04315</name>
</gene>
<keyword evidence="1" id="KW-0732">Signal</keyword>
<evidence type="ECO:0000313" key="2">
    <source>
        <dbReference type="EMBL" id="MFB9095727.1"/>
    </source>
</evidence>
<dbReference type="RefSeq" id="WP_236454953.1">
    <property type="nucleotide sequence ID" value="NZ_CBCSGE010000004.1"/>
</dbReference>
<reference evidence="2 3" key="1">
    <citation type="submission" date="2024-09" db="EMBL/GenBank/DDBJ databases">
        <authorList>
            <person name="Sun Q."/>
            <person name="Mori K."/>
        </authorList>
    </citation>
    <scope>NUCLEOTIDE SEQUENCE [LARGE SCALE GENOMIC DNA]</scope>
    <source>
        <strain evidence="2 3">CECT 7955</strain>
    </source>
</reference>
<dbReference type="PROSITE" id="PS51257">
    <property type="entry name" value="PROKAR_LIPOPROTEIN"/>
    <property type="match status" value="1"/>
</dbReference>
<dbReference type="Proteomes" id="UP001589607">
    <property type="component" value="Unassembled WGS sequence"/>
</dbReference>
<evidence type="ECO:0008006" key="4">
    <source>
        <dbReference type="Google" id="ProtNLM"/>
    </source>
</evidence>
<sequence length="515" mass="55907">MKKNVLKLSGLFLLTLTLVVACKPKEEEKVETEVAKLEITPTDYLPNDVLQSCVVSSTDFNSWFESGTATENGAVKAANSVTFGHKDNCDFYKWSEQMFLWITSPNTGVYGTSGRVFESPVFYTVSPEFGNNERKLIPHAPGILLSALPSLEKSVGVDSEEGQATGDALMSKNGALIYYITMVNDVYAQFLSAVNAGKMKGDQFPTTQAELDAIIAYAKANNMPLPDATALAMEIKTSWVDASTIDPKDLDRYVVIDALVPTYDKTPTKWTILEKTQQVKLALLGVHIVGSTAGHPEMVWSTFEHQETTPNLSYSYLDKNNKTKTVSADTSGSWVLNSKPTDTTNINISHMTFSQETSSIIATTNNTISPSNTSRTKPWGVANAGVPNPENASVAASNSQVLSINNSVFSQLIGTDVRRNYLFIGSTWTDSGKAPNGSSYSATNTGSGVAIGTSQLANSTMETYIQNGTTYNENGSCFYCHHDFAKTGPTLLPSKLSHVYADIVRWKNAKVVTSK</sequence>
<proteinExistence type="predicted"/>
<comment type="caution">
    <text evidence="2">The sequence shown here is derived from an EMBL/GenBank/DDBJ whole genome shotgun (WGS) entry which is preliminary data.</text>
</comment>
<accession>A0ABV5GK33</accession>
<dbReference type="EMBL" id="JBHMEY010000009">
    <property type="protein sequence ID" value="MFB9095727.1"/>
    <property type="molecule type" value="Genomic_DNA"/>
</dbReference>
<protein>
    <recommendedName>
        <fullName evidence="4">Cytochrome c family protein</fullName>
    </recommendedName>
</protein>